<dbReference type="OMA" id="YWNERDA"/>
<dbReference type="Gene3D" id="3.40.720.10">
    <property type="entry name" value="Alkaline Phosphatase, subunit A"/>
    <property type="match status" value="1"/>
</dbReference>
<evidence type="ECO:0000256" key="1">
    <source>
        <dbReference type="SAM" id="Phobius"/>
    </source>
</evidence>
<dbReference type="PANTHER" id="PTHR43751">
    <property type="entry name" value="SULFATASE"/>
    <property type="match status" value="1"/>
</dbReference>
<dbReference type="InterPro" id="IPR000917">
    <property type="entry name" value="Sulfatase_N"/>
</dbReference>
<dbReference type="SUPFAM" id="SSF53649">
    <property type="entry name" value="Alkaline phosphatase-like"/>
    <property type="match status" value="1"/>
</dbReference>
<name>K3X1R6_GLOUD</name>
<dbReference type="Pfam" id="PF00884">
    <property type="entry name" value="Sulfatase"/>
    <property type="match status" value="1"/>
</dbReference>
<reference evidence="3" key="3">
    <citation type="submission" date="2015-02" db="UniProtKB">
        <authorList>
            <consortium name="EnsemblProtists"/>
        </authorList>
    </citation>
    <scope>IDENTIFICATION</scope>
    <source>
        <strain evidence="3">DAOM BR144</strain>
    </source>
</reference>
<dbReference type="InterPro" id="IPR017850">
    <property type="entry name" value="Alkaline_phosphatase_core_sf"/>
</dbReference>
<keyword evidence="1" id="KW-1133">Transmembrane helix</keyword>
<dbReference type="EnsemblProtists" id="PYU1_T011165">
    <property type="protein sequence ID" value="PYU1_T011165"/>
    <property type="gene ID" value="PYU1_G011140"/>
</dbReference>
<protein>
    <recommendedName>
        <fullName evidence="2">Sulfatase N-terminal domain-containing protein</fullName>
    </recommendedName>
</protein>
<feature type="transmembrane region" description="Helical" evidence="1">
    <location>
        <begin position="63"/>
        <end position="86"/>
    </location>
</feature>
<dbReference type="AlphaFoldDB" id="K3X1R6"/>
<feature type="domain" description="Sulfatase N-terminal" evidence="2">
    <location>
        <begin position="359"/>
        <end position="692"/>
    </location>
</feature>
<feature type="transmembrane region" description="Helical" evidence="1">
    <location>
        <begin position="22"/>
        <end position="42"/>
    </location>
</feature>
<dbReference type="EMBL" id="GL376606">
    <property type="status" value="NOT_ANNOTATED_CDS"/>
    <property type="molecule type" value="Genomic_DNA"/>
</dbReference>
<keyword evidence="1" id="KW-0812">Transmembrane</keyword>
<proteinExistence type="predicted"/>
<organism evidence="3 4">
    <name type="scientific">Globisporangium ultimum (strain ATCC 200006 / CBS 805.95 / DAOM BR144)</name>
    <name type="common">Pythium ultimum</name>
    <dbReference type="NCBI Taxonomy" id="431595"/>
    <lineage>
        <taxon>Eukaryota</taxon>
        <taxon>Sar</taxon>
        <taxon>Stramenopiles</taxon>
        <taxon>Oomycota</taxon>
        <taxon>Peronosporomycetes</taxon>
        <taxon>Pythiales</taxon>
        <taxon>Pythiaceae</taxon>
        <taxon>Globisporangium</taxon>
    </lineage>
</organism>
<keyword evidence="1" id="KW-0472">Membrane</keyword>
<feature type="transmembrane region" description="Helical" evidence="1">
    <location>
        <begin position="253"/>
        <end position="273"/>
    </location>
</feature>
<reference evidence="4" key="1">
    <citation type="journal article" date="2010" name="Genome Biol.">
        <title>Genome sequence of the necrotrophic plant pathogen Pythium ultimum reveals original pathogenicity mechanisms and effector repertoire.</title>
        <authorList>
            <person name="Levesque C.A."/>
            <person name="Brouwer H."/>
            <person name="Cano L."/>
            <person name="Hamilton J.P."/>
            <person name="Holt C."/>
            <person name="Huitema E."/>
            <person name="Raffaele S."/>
            <person name="Robideau G.P."/>
            <person name="Thines M."/>
            <person name="Win J."/>
            <person name="Zerillo M.M."/>
            <person name="Beakes G.W."/>
            <person name="Boore J.L."/>
            <person name="Busam D."/>
            <person name="Dumas B."/>
            <person name="Ferriera S."/>
            <person name="Fuerstenberg S.I."/>
            <person name="Gachon C.M."/>
            <person name="Gaulin E."/>
            <person name="Govers F."/>
            <person name="Grenville-Briggs L."/>
            <person name="Horner N."/>
            <person name="Hostetler J."/>
            <person name="Jiang R.H."/>
            <person name="Johnson J."/>
            <person name="Krajaejun T."/>
            <person name="Lin H."/>
            <person name="Meijer H.J."/>
            <person name="Moore B."/>
            <person name="Morris P."/>
            <person name="Phuntmart V."/>
            <person name="Puiu D."/>
            <person name="Shetty J."/>
            <person name="Stajich J.E."/>
            <person name="Tripathy S."/>
            <person name="Wawra S."/>
            <person name="van West P."/>
            <person name="Whitty B.R."/>
            <person name="Coutinho P.M."/>
            <person name="Henrissat B."/>
            <person name="Martin F."/>
            <person name="Thomas P.D."/>
            <person name="Tyler B.M."/>
            <person name="De Vries R.P."/>
            <person name="Kamoun S."/>
            <person name="Yandell M."/>
            <person name="Tisserat N."/>
            <person name="Buell C.R."/>
        </authorList>
    </citation>
    <scope>NUCLEOTIDE SEQUENCE</scope>
    <source>
        <strain evidence="4">DAOM:BR144</strain>
    </source>
</reference>
<evidence type="ECO:0000259" key="2">
    <source>
        <dbReference type="Pfam" id="PF00884"/>
    </source>
</evidence>
<evidence type="ECO:0000313" key="3">
    <source>
        <dbReference type="EnsemblProtists" id="PYU1_T011165"/>
    </source>
</evidence>
<dbReference type="eggNOG" id="ENOG502RQSB">
    <property type="taxonomic scope" value="Eukaryota"/>
</dbReference>
<reference evidence="4" key="2">
    <citation type="submission" date="2010-04" db="EMBL/GenBank/DDBJ databases">
        <authorList>
            <person name="Buell R."/>
            <person name="Hamilton J."/>
            <person name="Hostetler J."/>
        </authorList>
    </citation>
    <scope>NUCLEOTIDE SEQUENCE [LARGE SCALE GENOMIC DNA]</scope>
    <source>
        <strain evidence="4">DAOM:BR144</strain>
    </source>
</reference>
<dbReference type="InterPro" id="IPR052701">
    <property type="entry name" value="GAG_Ulvan_Degrading_Sulfatases"/>
</dbReference>
<evidence type="ECO:0000313" key="4">
    <source>
        <dbReference type="Proteomes" id="UP000019132"/>
    </source>
</evidence>
<keyword evidence="4" id="KW-1185">Reference proteome</keyword>
<feature type="transmembrane region" description="Helical" evidence="1">
    <location>
        <begin position="106"/>
        <end position="129"/>
    </location>
</feature>
<dbReference type="CDD" id="cd16015">
    <property type="entry name" value="LTA_synthase"/>
    <property type="match status" value="1"/>
</dbReference>
<dbReference type="Proteomes" id="UP000019132">
    <property type="component" value="Unassembled WGS sequence"/>
</dbReference>
<dbReference type="VEuPathDB" id="FungiDB:PYU1_G011140"/>
<dbReference type="HOGENOM" id="CLU_009197_0_0_1"/>
<sequence length="803" mass="91467">MSPKVSSMWADPVVAALERKPWLHWGFVYAFGLVFFFCDRMLALDAIVRMYGLDEEDKTATKLAGIALGTCEDFFCLTYMVALLWIFDWKVQRVAYFQSKKLRERLARFVVYLGVFVMFTAPFVANGLLERIRQMRFTLKFVKMYWNERDAASGLEVSPHERNETYETALVTALVSIAFGAFSATWIDLSQWDVTQFFLSSEATAVVKSTKHKYEKLELGEYATDEPSTTSPIQASQLTHPAVNHVVSRHKSMLVVVTLVVLVLMVILPTGLLEVVQHHVSPAVAMVALNTTLSDIFRMITGEEFVPEIADGTLDSVTRYLDTETEVYTLAKDDVLYRRTTEFKGELVFNVSVDPANPPNVVVVVVESFRYHDSQYLVGNNTYLLAEQNITVTPNFDRWAKRGVAFRNFWSGWQTSRSLESILFGQLPYASITETGTTTGHKRVKLAGMPQFFKAKGYEPTFTTGCRIDYDQWSSFLPSHGFDDVLDQNDFKRLAEADFGVKHKDWELQEDGGKARAMSYWGVHDDIAFDVLGNILVNKTKAQTARKERNEPKVPFFVNHYTISSHTPYEDRPAWYDEYPKPDFSALYENEKSSEYVKNYLEMRYFQDMALGKFLDRMDKEGVLKDTIVVVVGDHGQGPEYGKIAPEYREISSARVAAMLIAEGRLGQSAGLLVDDVAEQYDLLNTIMDIVGLPEEGFVQDGIGRSLKRKPALAIAREHVIWSNNPVRKMSVVRGHQRLQYDAIANSIALHDTDKDHDLKHDLFPALSALEQAKWLELRDAGRKVSAYYKKRWEYKCLLETEC</sequence>
<dbReference type="PANTHER" id="PTHR43751:SF3">
    <property type="entry name" value="SULFATASE N-TERMINAL DOMAIN-CONTAINING PROTEIN"/>
    <property type="match status" value="1"/>
</dbReference>
<accession>K3X1R6</accession>
<dbReference type="InParanoid" id="K3X1R6"/>
<dbReference type="STRING" id="431595.K3X1R6"/>